<accession>A0A5C7HD95</accession>
<sequence length="515" mass="59586">MAIMLLSVGVAVLCFLVVCYTNWINNRKKSSSQVYTSWPIVGMLPDLLRNGWHIHDYITLLLKLGNGVFHFKGGWIPNTDFVIVSDPMNVHHIFSRNFANYPKGPELGEILEPLGDGIFRTDADLWKFQRKLMHEALHDKRFQPFLERCTRQKVEEGLIPIIEHISKLGLEVDLQDLFQRFTFDTTCRLVFGFDSNSLSVELPIIPHEKAFDDMERIGFKRYLMPKTYWKLLRWLQIGDERKFKEAWDIFDRFLYQSISLTRENLSKRKSHMEEEEEFNLVKAFITQGGGEHMDTLEKSNKFLRDNAFNLMAAGRDTLSACLTWFCLFVATNPSIETKILEEIKEKVLQENYVVGKLRFFSAEEINALVYLHATLCETLRLYPPVPFNHKTAVEADVLPSGHSLNGNTKVLICFYAMGRMQEIWGEDCLDFKPERWISDRGGIIHVPSYKFTAFNAGPRSCLGKDMSFIQMKIIAVSLIWNYHVQPVEGHPISPKNSIVLHMKNGFKVKVTKRFG</sequence>
<dbReference type="Pfam" id="PF00067">
    <property type="entry name" value="p450"/>
    <property type="match status" value="1"/>
</dbReference>
<evidence type="ECO:0000256" key="2">
    <source>
        <dbReference type="ARBA" id="ARBA00010617"/>
    </source>
</evidence>
<comment type="cofactor">
    <cofactor evidence="1 8">
        <name>heme</name>
        <dbReference type="ChEBI" id="CHEBI:30413"/>
    </cofactor>
</comment>
<dbReference type="InterPro" id="IPR036396">
    <property type="entry name" value="Cyt_P450_sf"/>
</dbReference>
<dbReference type="AlphaFoldDB" id="A0A5C7HD95"/>
<dbReference type="PRINTS" id="PR00385">
    <property type="entry name" value="P450"/>
</dbReference>
<evidence type="ECO:0000256" key="9">
    <source>
        <dbReference type="RuleBase" id="RU000461"/>
    </source>
</evidence>
<keyword evidence="4 8" id="KW-0479">Metal-binding</keyword>
<keyword evidence="6 8" id="KW-0408">Iron</keyword>
<dbReference type="CDD" id="cd11064">
    <property type="entry name" value="CYP86A"/>
    <property type="match status" value="1"/>
</dbReference>
<dbReference type="InterPro" id="IPR002401">
    <property type="entry name" value="Cyt_P450_E_grp-I"/>
</dbReference>
<evidence type="ECO:0000313" key="11">
    <source>
        <dbReference type="Proteomes" id="UP000323000"/>
    </source>
</evidence>
<evidence type="ECO:0000256" key="1">
    <source>
        <dbReference type="ARBA" id="ARBA00001971"/>
    </source>
</evidence>
<evidence type="ECO:0000256" key="8">
    <source>
        <dbReference type="PIRSR" id="PIRSR602401-1"/>
    </source>
</evidence>
<reference evidence="11" key="1">
    <citation type="journal article" date="2019" name="Gigascience">
        <title>De novo genome assembly of the endangered Acer yangbiense, a plant species with extremely small populations endemic to Yunnan Province, China.</title>
        <authorList>
            <person name="Yang J."/>
            <person name="Wariss H.M."/>
            <person name="Tao L."/>
            <person name="Zhang R."/>
            <person name="Yun Q."/>
            <person name="Hollingsworth P."/>
            <person name="Dao Z."/>
            <person name="Luo G."/>
            <person name="Guo H."/>
            <person name="Ma Y."/>
            <person name="Sun W."/>
        </authorList>
    </citation>
    <scope>NUCLEOTIDE SEQUENCE [LARGE SCALE GENOMIC DNA]</scope>
    <source>
        <strain evidence="11">cv. Malutang</strain>
    </source>
</reference>
<dbReference type="EMBL" id="VAHF01000009">
    <property type="protein sequence ID" value="TXG54960.1"/>
    <property type="molecule type" value="Genomic_DNA"/>
</dbReference>
<dbReference type="PROSITE" id="PS00086">
    <property type="entry name" value="CYTOCHROME_P450"/>
    <property type="match status" value="1"/>
</dbReference>
<dbReference type="Gene3D" id="1.10.630.10">
    <property type="entry name" value="Cytochrome P450"/>
    <property type="match status" value="1"/>
</dbReference>
<dbReference type="GO" id="GO:0005506">
    <property type="term" value="F:iron ion binding"/>
    <property type="evidence" value="ECO:0007669"/>
    <property type="project" value="InterPro"/>
</dbReference>
<evidence type="ECO:0000313" key="10">
    <source>
        <dbReference type="EMBL" id="TXG54960.1"/>
    </source>
</evidence>
<evidence type="ECO:0000256" key="5">
    <source>
        <dbReference type="ARBA" id="ARBA00023002"/>
    </source>
</evidence>
<organism evidence="10 11">
    <name type="scientific">Acer yangbiense</name>
    <dbReference type="NCBI Taxonomy" id="1000413"/>
    <lineage>
        <taxon>Eukaryota</taxon>
        <taxon>Viridiplantae</taxon>
        <taxon>Streptophyta</taxon>
        <taxon>Embryophyta</taxon>
        <taxon>Tracheophyta</taxon>
        <taxon>Spermatophyta</taxon>
        <taxon>Magnoliopsida</taxon>
        <taxon>eudicotyledons</taxon>
        <taxon>Gunneridae</taxon>
        <taxon>Pentapetalae</taxon>
        <taxon>rosids</taxon>
        <taxon>malvids</taxon>
        <taxon>Sapindales</taxon>
        <taxon>Sapindaceae</taxon>
        <taxon>Hippocastanoideae</taxon>
        <taxon>Acereae</taxon>
        <taxon>Acer</taxon>
    </lineage>
</organism>
<dbReference type="GO" id="GO:0004497">
    <property type="term" value="F:monooxygenase activity"/>
    <property type="evidence" value="ECO:0007669"/>
    <property type="project" value="UniProtKB-KW"/>
</dbReference>
<dbReference type="OrthoDB" id="1470350at2759"/>
<name>A0A5C7HD95_9ROSI</name>
<dbReference type="GO" id="GO:0020037">
    <property type="term" value="F:heme binding"/>
    <property type="evidence" value="ECO:0007669"/>
    <property type="project" value="InterPro"/>
</dbReference>
<evidence type="ECO:0008006" key="12">
    <source>
        <dbReference type="Google" id="ProtNLM"/>
    </source>
</evidence>
<comment type="caution">
    <text evidence="10">The sequence shown here is derived from an EMBL/GenBank/DDBJ whole genome shotgun (WGS) entry which is preliminary data.</text>
</comment>
<keyword evidence="5 9" id="KW-0560">Oxidoreductase</keyword>
<evidence type="ECO:0000256" key="3">
    <source>
        <dbReference type="ARBA" id="ARBA00022617"/>
    </source>
</evidence>
<evidence type="ECO:0000256" key="7">
    <source>
        <dbReference type="ARBA" id="ARBA00023033"/>
    </source>
</evidence>
<keyword evidence="7 9" id="KW-0503">Monooxygenase</keyword>
<dbReference type="PRINTS" id="PR00463">
    <property type="entry name" value="EP450I"/>
</dbReference>
<evidence type="ECO:0000256" key="4">
    <source>
        <dbReference type="ARBA" id="ARBA00022723"/>
    </source>
</evidence>
<protein>
    <recommendedName>
        <fullName evidence="12">Cytochrome P450</fullName>
    </recommendedName>
</protein>
<keyword evidence="11" id="KW-1185">Reference proteome</keyword>
<dbReference type="InterPro" id="IPR001128">
    <property type="entry name" value="Cyt_P450"/>
</dbReference>
<keyword evidence="3 8" id="KW-0349">Heme</keyword>
<dbReference type="PANTHER" id="PTHR24296">
    <property type="entry name" value="CYTOCHROME P450"/>
    <property type="match status" value="1"/>
</dbReference>
<proteinExistence type="inferred from homology"/>
<comment type="similarity">
    <text evidence="2 9">Belongs to the cytochrome P450 family.</text>
</comment>
<feature type="binding site" description="axial binding residue" evidence="8">
    <location>
        <position position="461"/>
    </location>
    <ligand>
        <name>heme</name>
        <dbReference type="ChEBI" id="CHEBI:30413"/>
    </ligand>
    <ligandPart>
        <name>Fe</name>
        <dbReference type="ChEBI" id="CHEBI:18248"/>
    </ligandPart>
</feature>
<dbReference type="GO" id="GO:0006629">
    <property type="term" value="P:lipid metabolic process"/>
    <property type="evidence" value="ECO:0007669"/>
    <property type="project" value="UniProtKB-ARBA"/>
</dbReference>
<gene>
    <name evidence="10" type="ORF">EZV62_020216</name>
</gene>
<dbReference type="Proteomes" id="UP000323000">
    <property type="component" value="Chromosome 9"/>
</dbReference>
<dbReference type="GO" id="GO:0016705">
    <property type="term" value="F:oxidoreductase activity, acting on paired donors, with incorporation or reduction of molecular oxygen"/>
    <property type="evidence" value="ECO:0007669"/>
    <property type="project" value="InterPro"/>
</dbReference>
<dbReference type="InterPro" id="IPR017972">
    <property type="entry name" value="Cyt_P450_CS"/>
</dbReference>
<dbReference type="SUPFAM" id="SSF48264">
    <property type="entry name" value="Cytochrome P450"/>
    <property type="match status" value="1"/>
</dbReference>
<evidence type="ECO:0000256" key="6">
    <source>
        <dbReference type="ARBA" id="ARBA00023004"/>
    </source>
</evidence>